<evidence type="ECO:0000256" key="7">
    <source>
        <dbReference type="SAM" id="Phobius"/>
    </source>
</evidence>
<feature type="chain" id="PRO_5002100968" evidence="8">
    <location>
        <begin position="22"/>
        <end position="377"/>
    </location>
</feature>
<comment type="similarity">
    <text evidence="5">Belongs to the Rap family.</text>
</comment>
<name>A0A0B4DA04_9FLAO</name>
<gene>
    <name evidence="9" type="ORF">RM51_07575</name>
</gene>
<comment type="subcellular location">
    <subcellularLocation>
        <location evidence="1">Cytoplasm</location>
    </subcellularLocation>
</comment>
<dbReference type="STRING" id="363331.RM51_07575"/>
<dbReference type="InterPro" id="IPR019734">
    <property type="entry name" value="TPR_rpt"/>
</dbReference>
<evidence type="ECO:0000256" key="1">
    <source>
        <dbReference type="ARBA" id="ARBA00004496"/>
    </source>
</evidence>
<keyword evidence="10" id="KW-1185">Reference proteome</keyword>
<reference evidence="9 10" key="1">
    <citation type="submission" date="2014-12" db="EMBL/GenBank/DDBJ databases">
        <title>Genome sequencing of Chryseobacterium taiwanense TPW19.</title>
        <authorList>
            <person name="Tan P.W."/>
            <person name="Chan K.-G."/>
        </authorList>
    </citation>
    <scope>NUCLEOTIDE SEQUENCE [LARGE SCALE GENOMIC DNA]</scope>
    <source>
        <strain evidence="9 10">TPW19</strain>
    </source>
</reference>
<dbReference type="SMART" id="SM00028">
    <property type="entry name" value="TPR"/>
    <property type="match status" value="5"/>
</dbReference>
<dbReference type="OrthoDB" id="1253697at2"/>
<keyword evidence="8" id="KW-0732">Signal</keyword>
<dbReference type="Proteomes" id="UP000031167">
    <property type="component" value="Unassembled WGS sequence"/>
</dbReference>
<feature type="transmembrane region" description="Helical" evidence="7">
    <location>
        <begin position="333"/>
        <end position="357"/>
    </location>
</feature>
<dbReference type="InterPro" id="IPR051476">
    <property type="entry name" value="Bac_ResReg_Asp_Phosphatase"/>
</dbReference>
<keyword evidence="3" id="KW-0677">Repeat</keyword>
<dbReference type="RefSeq" id="WP_039367087.1">
    <property type="nucleotide sequence ID" value="NZ_JWTA01000005.1"/>
</dbReference>
<evidence type="ECO:0000256" key="4">
    <source>
        <dbReference type="ARBA" id="ARBA00022803"/>
    </source>
</evidence>
<keyword evidence="4 6" id="KW-0802">TPR repeat</keyword>
<dbReference type="AlphaFoldDB" id="A0A0B4DA04"/>
<feature type="signal peptide" evidence="8">
    <location>
        <begin position="1"/>
        <end position="21"/>
    </location>
</feature>
<evidence type="ECO:0000256" key="8">
    <source>
        <dbReference type="SAM" id="SignalP"/>
    </source>
</evidence>
<keyword evidence="7" id="KW-1133">Transmembrane helix</keyword>
<keyword evidence="7" id="KW-0812">Transmembrane</keyword>
<evidence type="ECO:0000256" key="2">
    <source>
        <dbReference type="ARBA" id="ARBA00022490"/>
    </source>
</evidence>
<protein>
    <submittedName>
        <fullName evidence="9">Uncharacterized protein</fullName>
    </submittedName>
</protein>
<evidence type="ECO:0000256" key="5">
    <source>
        <dbReference type="ARBA" id="ARBA00038253"/>
    </source>
</evidence>
<evidence type="ECO:0000256" key="3">
    <source>
        <dbReference type="ARBA" id="ARBA00022737"/>
    </source>
</evidence>
<dbReference type="Pfam" id="PF13181">
    <property type="entry name" value="TPR_8"/>
    <property type="match status" value="2"/>
</dbReference>
<proteinExistence type="inferred from homology"/>
<sequence>MKLILKIFSFLLLSFYISINAQKIPDDSLMKKANAQIYDNPDNTIKIAKDLLKKENDINKSIKIYTMLSTANIAKRNFDESLKYILKAKELAQKTNDPKIQTRVLISIAIQYQQMELFSKSLETLNEADVYLAKIPENVPEKHSETAISNAIQGMIYRSQLNPELALQKFLIALENFEKVPLKKTTYANMSVVYYNIGYCYLNLNQIDKAQEVFSQSIDYAQKNNAKSLEAFALKGMAEMHKLKREHQIAITLLQQAEDLSKNTGDIILNQGIYKEMADNYLALGKQNLYQLYNKKYFEMRFQRRQNELTSINHVIDNHNKDTALKNKEIKSYYIRLMIISTVVGCILVSVLLYLIIRIRKQNNKHQKEIQQIIRTS</sequence>
<evidence type="ECO:0000313" key="10">
    <source>
        <dbReference type="Proteomes" id="UP000031167"/>
    </source>
</evidence>
<dbReference type="Gene3D" id="1.25.40.10">
    <property type="entry name" value="Tetratricopeptide repeat domain"/>
    <property type="match status" value="2"/>
</dbReference>
<dbReference type="GO" id="GO:0005737">
    <property type="term" value="C:cytoplasm"/>
    <property type="evidence" value="ECO:0007669"/>
    <property type="project" value="UniProtKB-SubCell"/>
</dbReference>
<organism evidence="9 10">
    <name type="scientific">Chryseobacterium taiwanense</name>
    <dbReference type="NCBI Taxonomy" id="363331"/>
    <lineage>
        <taxon>Bacteria</taxon>
        <taxon>Pseudomonadati</taxon>
        <taxon>Bacteroidota</taxon>
        <taxon>Flavobacteriia</taxon>
        <taxon>Flavobacteriales</taxon>
        <taxon>Weeksellaceae</taxon>
        <taxon>Chryseobacterium group</taxon>
        <taxon>Chryseobacterium</taxon>
    </lineage>
</organism>
<evidence type="ECO:0000256" key="6">
    <source>
        <dbReference type="PROSITE-ProRule" id="PRU00339"/>
    </source>
</evidence>
<evidence type="ECO:0000313" key="9">
    <source>
        <dbReference type="EMBL" id="KIC63521.1"/>
    </source>
</evidence>
<accession>A0A0B4DA04</accession>
<dbReference type="PANTHER" id="PTHR46630">
    <property type="entry name" value="TETRATRICOPEPTIDE REPEAT PROTEIN 29"/>
    <property type="match status" value="1"/>
</dbReference>
<comment type="caution">
    <text evidence="9">The sequence shown here is derived from an EMBL/GenBank/DDBJ whole genome shotgun (WGS) entry which is preliminary data.</text>
</comment>
<dbReference type="PANTHER" id="PTHR46630:SF1">
    <property type="entry name" value="TETRATRICOPEPTIDE REPEAT PROTEIN 29"/>
    <property type="match status" value="1"/>
</dbReference>
<feature type="repeat" description="TPR" evidence="6">
    <location>
        <begin position="191"/>
        <end position="224"/>
    </location>
</feature>
<dbReference type="EMBL" id="JWTA01000005">
    <property type="protein sequence ID" value="KIC63521.1"/>
    <property type="molecule type" value="Genomic_DNA"/>
</dbReference>
<dbReference type="PROSITE" id="PS50005">
    <property type="entry name" value="TPR"/>
    <property type="match status" value="1"/>
</dbReference>
<dbReference type="SUPFAM" id="SSF48452">
    <property type="entry name" value="TPR-like"/>
    <property type="match status" value="2"/>
</dbReference>
<dbReference type="InterPro" id="IPR011990">
    <property type="entry name" value="TPR-like_helical_dom_sf"/>
</dbReference>
<keyword evidence="7" id="KW-0472">Membrane</keyword>
<keyword evidence="2" id="KW-0963">Cytoplasm</keyword>